<name>A0A553PFR5_TIGCA</name>
<proteinExistence type="predicted"/>
<dbReference type="EMBL" id="VCGU01000004">
    <property type="protein sequence ID" value="TRY76525.1"/>
    <property type="molecule type" value="Genomic_DNA"/>
</dbReference>
<organism evidence="1 2">
    <name type="scientific">Tigriopus californicus</name>
    <name type="common">Marine copepod</name>
    <dbReference type="NCBI Taxonomy" id="6832"/>
    <lineage>
        <taxon>Eukaryota</taxon>
        <taxon>Metazoa</taxon>
        <taxon>Ecdysozoa</taxon>
        <taxon>Arthropoda</taxon>
        <taxon>Crustacea</taxon>
        <taxon>Multicrustacea</taxon>
        <taxon>Hexanauplia</taxon>
        <taxon>Copepoda</taxon>
        <taxon>Harpacticoida</taxon>
        <taxon>Harpacticidae</taxon>
        <taxon>Tigriopus</taxon>
    </lineage>
</organism>
<reference evidence="1 2" key="1">
    <citation type="journal article" date="2018" name="Nat. Ecol. Evol.">
        <title>Genomic signatures of mitonuclear coevolution across populations of Tigriopus californicus.</title>
        <authorList>
            <person name="Barreto F.S."/>
            <person name="Watson E.T."/>
            <person name="Lima T.G."/>
            <person name="Willett C.S."/>
            <person name="Edmands S."/>
            <person name="Li W."/>
            <person name="Burton R.S."/>
        </authorList>
    </citation>
    <scope>NUCLEOTIDE SEQUENCE [LARGE SCALE GENOMIC DNA]</scope>
    <source>
        <strain evidence="1 2">San Diego</strain>
    </source>
</reference>
<protein>
    <submittedName>
        <fullName evidence="1">Uncharacterized protein</fullName>
    </submittedName>
</protein>
<dbReference type="InterPro" id="IPR038765">
    <property type="entry name" value="Papain-like_cys_pep_sf"/>
</dbReference>
<gene>
    <name evidence="1" type="ORF">TCAL_17028</name>
</gene>
<dbReference type="Proteomes" id="UP000318571">
    <property type="component" value="Chromosome 5"/>
</dbReference>
<keyword evidence="2" id="KW-1185">Reference proteome</keyword>
<sequence>MSPFHLATASKDWALDRFVFMNHTQGAVKLEKAVQFNVNDLDLTPHLSGPLQSDSPPHYDLYACVNHFGGLAIPAMPQTSECKSNMCTPSHHSNVTSILPPTELQHGFEVQGGGLRSLAVLELRRFECNPSRRRIHHAVRVDMKTHGPSTHFHGEKGVAQGDHLSPESDFKALINITPCAT</sequence>
<evidence type="ECO:0000313" key="2">
    <source>
        <dbReference type="Proteomes" id="UP000318571"/>
    </source>
</evidence>
<dbReference type="SUPFAM" id="SSF54001">
    <property type="entry name" value="Cysteine proteinases"/>
    <property type="match status" value="1"/>
</dbReference>
<evidence type="ECO:0000313" key="1">
    <source>
        <dbReference type="EMBL" id="TRY76525.1"/>
    </source>
</evidence>
<accession>A0A553PFR5</accession>
<dbReference type="AlphaFoldDB" id="A0A553PFR5"/>
<dbReference type="Gene3D" id="3.90.70.10">
    <property type="entry name" value="Cysteine proteinases"/>
    <property type="match status" value="1"/>
</dbReference>
<comment type="caution">
    <text evidence="1">The sequence shown here is derived from an EMBL/GenBank/DDBJ whole genome shotgun (WGS) entry which is preliminary data.</text>
</comment>